<accession>A0A5Q6RPE9</accession>
<gene>
    <name evidence="1" type="ORF">FE697_018815</name>
</gene>
<proteinExistence type="predicted"/>
<evidence type="ECO:0000313" key="1">
    <source>
        <dbReference type="EMBL" id="KAA1419946.1"/>
    </source>
</evidence>
<dbReference type="Proteomes" id="UP000307768">
    <property type="component" value="Unassembled WGS sequence"/>
</dbReference>
<name>A0A5Q6RPE9_9ACTN</name>
<dbReference type="EMBL" id="VDFQ02000006">
    <property type="protein sequence ID" value="KAA1419946.1"/>
    <property type="molecule type" value="Genomic_DNA"/>
</dbReference>
<protein>
    <submittedName>
        <fullName evidence="1">Uncharacterized protein</fullName>
    </submittedName>
</protein>
<sequence length="243" mass="25446">MPTLTRSARWVAWFNAWLADTAPLETATDAVRGDDAAHHVLVALDGDRSAQSLVLTWGALRRAGATGATLALPEPGDPYGLAGPATFTAAATDAGEAVVIDGAGIGLIPEVVGRGVFWHRYEARPVAPGVGLGEASRELRTELAVTAEALLKLDVARWQPEVREALAGIRDATGPLLAPGYDPRAEQLAATALRCLAIAELADEVESGAVTAWETDTRSSHLRTLARTARHALVVAADAGRPR</sequence>
<dbReference type="RefSeq" id="WP_149771170.1">
    <property type="nucleotide sequence ID" value="NZ_VDFQ02000006.1"/>
</dbReference>
<comment type="caution">
    <text evidence="1">The sequence shown here is derived from an EMBL/GenBank/DDBJ whole genome shotgun (WGS) entry which is preliminary data.</text>
</comment>
<dbReference type="AlphaFoldDB" id="A0A5Q6RPE9"/>
<reference evidence="1 2" key="1">
    <citation type="submission" date="2019-09" db="EMBL/GenBank/DDBJ databases">
        <title>Mumia zhuanghuii sp. nov. isolated from the intestinal contents of plateau pika (Ochotona curzoniae) in the Qinghai-Tibet plateau of China.</title>
        <authorList>
            <person name="Tian Z."/>
        </authorList>
    </citation>
    <scope>NUCLEOTIDE SEQUENCE [LARGE SCALE GENOMIC DNA]</scope>
    <source>
        <strain evidence="2">350</strain>
    </source>
</reference>
<evidence type="ECO:0000313" key="2">
    <source>
        <dbReference type="Proteomes" id="UP000307768"/>
    </source>
</evidence>
<organism evidence="1 2">
    <name type="scientific">Mumia zhuanghuii</name>
    <dbReference type="NCBI Taxonomy" id="2585211"/>
    <lineage>
        <taxon>Bacteria</taxon>
        <taxon>Bacillati</taxon>
        <taxon>Actinomycetota</taxon>
        <taxon>Actinomycetes</taxon>
        <taxon>Propionibacteriales</taxon>
        <taxon>Nocardioidaceae</taxon>
        <taxon>Mumia</taxon>
    </lineage>
</organism>
<dbReference type="OrthoDB" id="3524093at2"/>